<dbReference type="InterPro" id="IPR036397">
    <property type="entry name" value="RNaseH_sf"/>
</dbReference>
<dbReference type="Gene3D" id="3.30.70.270">
    <property type="match status" value="1"/>
</dbReference>
<organism evidence="8">
    <name type="scientific">Sesamum calycinum</name>
    <dbReference type="NCBI Taxonomy" id="2727403"/>
    <lineage>
        <taxon>Eukaryota</taxon>
        <taxon>Viridiplantae</taxon>
        <taxon>Streptophyta</taxon>
        <taxon>Embryophyta</taxon>
        <taxon>Tracheophyta</taxon>
        <taxon>Spermatophyta</taxon>
        <taxon>Magnoliopsida</taxon>
        <taxon>eudicotyledons</taxon>
        <taxon>Gunneridae</taxon>
        <taxon>Pentapetalae</taxon>
        <taxon>asterids</taxon>
        <taxon>lamiids</taxon>
        <taxon>Lamiales</taxon>
        <taxon>Pedaliaceae</taxon>
        <taxon>Sesamum</taxon>
    </lineage>
</organism>
<evidence type="ECO:0000313" key="8">
    <source>
        <dbReference type="EMBL" id="KAL0285449.1"/>
    </source>
</evidence>
<dbReference type="GO" id="GO:0003676">
    <property type="term" value="F:nucleic acid binding"/>
    <property type="evidence" value="ECO:0007669"/>
    <property type="project" value="InterPro"/>
</dbReference>
<dbReference type="SUPFAM" id="SSF56672">
    <property type="entry name" value="DNA/RNA polymerases"/>
    <property type="match status" value="1"/>
</dbReference>
<evidence type="ECO:0000256" key="5">
    <source>
        <dbReference type="ARBA" id="ARBA00022801"/>
    </source>
</evidence>
<dbReference type="InterPro" id="IPR043502">
    <property type="entry name" value="DNA/RNA_pol_sf"/>
</dbReference>
<dbReference type="AlphaFoldDB" id="A0AAW2ISL9"/>
<evidence type="ECO:0000256" key="2">
    <source>
        <dbReference type="ARBA" id="ARBA00022695"/>
    </source>
</evidence>
<reference evidence="8" key="1">
    <citation type="submission" date="2020-06" db="EMBL/GenBank/DDBJ databases">
        <authorList>
            <person name="Li T."/>
            <person name="Hu X."/>
            <person name="Zhang T."/>
            <person name="Song X."/>
            <person name="Zhang H."/>
            <person name="Dai N."/>
            <person name="Sheng W."/>
            <person name="Hou X."/>
            <person name="Wei L."/>
        </authorList>
    </citation>
    <scope>NUCLEOTIDE SEQUENCE</scope>
    <source>
        <strain evidence="8">KEN8</strain>
        <tissue evidence="8">Leaf</tissue>
    </source>
</reference>
<accession>A0AAW2ISL9</accession>
<reference evidence="8" key="2">
    <citation type="journal article" date="2024" name="Plant">
        <title>Genomic evolution and insights into agronomic trait innovations of Sesamum species.</title>
        <authorList>
            <person name="Miao H."/>
            <person name="Wang L."/>
            <person name="Qu L."/>
            <person name="Liu H."/>
            <person name="Sun Y."/>
            <person name="Le M."/>
            <person name="Wang Q."/>
            <person name="Wei S."/>
            <person name="Zheng Y."/>
            <person name="Lin W."/>
            <person name="Duan Y."/>
            <person name="Cao H."/>
            <person name="Xiong S."/>
            <person name="Wang X."/>
            <person name="Wei L."/>
            <person name="Li C."/>
            <person name="Ma Q."/>
            <person name="Ju M."/>
            <person name="Zhao R."/>
            <person name="Li G."/>
            <person name="Mu C."/>
            <person name="Tian Q."/>
            <person name="Mei H."/>
            <person name="Zhang T."/>
            <person name="Gao T."/>
            <person name="Zhang H."/>
        </authorList>
    </citation>
    <scope>NUCLEOTIDE SEQUENCE</scope>
    <source>
        <strain evidence="8">KEN8</strain>
    </source>
</reference>
<protein>
    <recommendedName>
        <fullName evidence="7">Reverse transcriptase RNase H-like domain-containing protein</fullName>
    </recommendedName>
</protein>
<evidence type="ECO:0000259" key="7">
    <source>
        <dbReference type="Pfam" id="PF17917"/>
    </source>
</evidence>
<keyword evidence="6" id="KW-0695">RNA-directed DNA polymerase</keyword>
<keyword evidence="1" id="KW-0808">Transferase</keyword>
<name>A0AAW2ISL9_9LAMI</name>
<dbReference type="Pfam" id="PF17917">
    <property type="entry name" value="RT_RNaseH"/>
    <property type="match status" value="1"/>
</dbReference>
<evidence type="ECO:0000256" key="3">
    <source>
        <dbReference type="ARBA" id="ARBA00022722"/>
    </source>
</evidence>
<gene>
    <name evidence="8" type="ORF">Scaly_2818700</name>
</gene>
<sequence>MEVYVDDILVKSKEARSHVEDLEEPSVLRKYILKLNPEKCAFGVSGGRFLGFMVTQRSIKAKPSQDQGYPSKVLNRAECRYPPIEKMTLALVTMARKLRPYFLSYPIGVRTNTPLKEENDKVDSLSKLATAMEDCMTRHITVQHLPQPRAPLNIQADGEVEVTNRILVQGIKKRLDMAGSNWIEELTSVLWSYRTTPRGSTGENPFSLVYGIEALIPAELGIPSHRIMHFNGESNS</sequence>
<keyword evidence="5" id="KW-0378">Hydrolase</keyword>
<comment type="caution">
    <text evidence="8">The sequence shown here is derived from an EMBL/GenBank/DDBJ whole genome shotgun (WGS) entry which is preliminary data.</text>
</comment>
<dbReference type="GO" id="GO:0004519">
    <property type="term" value="F:endonuclease activity"/>
    <property type="evidence" value="ECO:0007669"/>
    <property type="project" value="UniProtKB-KW"/>
</dbReference>
<keyword evidence="3" id="KW-0540">Nuclease</keyword>
<dbReference type="GO" id="GO:0016787">
    <property type="term" value="F:hydrolase activity"/>
    <property type="evidence" value="ECO:0007669"/>
    <property type="project" value="UniProtKB-KW"/>
</dbReference>
<dbReference type="Gene3D" id="3.30.420.10">
    <property type="entry name" value="Ribonuclease H-like superfamily/Ribonuclease H"/>
    <property type="match status" value="1"/>
</dbReference>
<keyword evidence="2" id="KW-0548">Nucleotidyltransferase</keyword>
<dbReference type="EMBL" id="JACGWM010001938">
    <property type="protein sequence ID" value="KAL0285449.1"/>
    <property type="molecule type" value="Genomic_DNA"/>
</dbReference>
<dbReference type="InterPro" id="IPR041373">
    <property type="entry name" value="RT_RNaseH"/>
</dbReference>
<feature type="domain" description="Reverse transcriptase RNase H-like" evidence="7">
    <location>
        <begin position="50"/>
        <end position="112"/>
    </location>
</feature>
<keyword evidence="4" id="KW-0255">Endonuclease</keyword>
<dbReference type="PANTHER" id="PTHR48475">
    <property type="entry name" value="RIBONUCLEASE H"/>
    <property type="match status" value="1"/>
</dbReference>
<dbReference type="InterPro" id="IPR043128">
    <property type="entry name" value="Rev_trsase/Diguanyl_cyclase"/>
</dbReference>
<dbReference type="PANTHER" id="PTHR48475:SF2">
    <property type="entry name" value="RIBONUCLEASE H"/>
    <property type="match status" value="1"/>
</dbReference>
<evidence type="ECO:0000256" key="1">
    <source>
        <dbReference type="ARBA" id="ARBA00022679"/>
    </source>
</evidence>
<dbReference type="InterPro" id="IPR012337">
    <property type="entry name" value="RNaseH-like_sf"/>
</dbReference>
<evidence type="ECO:0000256" key="6">
    <source>
        <dbReference type="ARBA" id="ARBA00022918"/>
    </source>
</evidence>
<dbReference type="SUPFAM" id="SSF53098">
    <property type="entry name" value="Ribonuclease H-like"/>
    <property type="match status" value="1"/>
</dbReference>
<proteinExistence type="predicted"/>
<evidence type="ECO:0000256" key="4">
    <source>
        <dbReference type="ARBA" id="ARBA00022759"/>
    </source>
</evidence>
<dbReference type="GO" id="GO:0003964">
    <property type="term" value="F:RNA-directed DNA polymerase activity"/>
    <property type="evidence" value="ECO:0007669"/>
    <property type="project" value="UniProtKB-KW"/>
</dbReference>